<evidence type="ECO:0000313" key="2">
    <source>
        <dbReference type="EMBL" id="QDT24365.1"/>
    </source>
</evidence>
<name>A0A517PYA1_9PLAN</name>
<keyword evidence="3" id="KW-1185">Reference proteome</keyword>
<feature type="region of interest" description="Disordered" evidence="1">
    <location>
        <begin position="246"/>
        <end position="265"/>
    </location>
</feature>
<gene>
    <name evidence="2" type="ORF">HG66A1_61970</name>
</gene>
<organism evidence="2 3">
    <name type="scientific">Gimesia chilikensis</name>
    <dbReference type="NCBI Taxonomy" id="2605989"/>
    <lineage>
        <taxon>Bacteria</taxon>
        <taxon>Pseudomonadati</taxon>
        <taxon>Planctomycetota</taxon>
        <taxon>Planctomycetia</taxon>
        <taxon>Planctomycetales</taxon>
        <taxon>Planctomycetaceae</taxon>
        <taxon>Gimesia</taxon>
    </lineage>
</organism>
<evidence type="ECO:0000256" key="1">
    <source>
        <dbReference type="SAM" id="MobiDB-lite"/>
    </source>
</evidence>
<dbReference type="OrthoDB" id="279596at2"/>
<proteinExistence type="predicted"/>
<dbReference type="InterPro" id="IPR036237">
    <property type="entry name" value="Xyl_isomerase-like_sf"/>
</dbReference>
<dbReference type="SUPFAM" id="SSF51658">
    <property type="entry name" value="Xylose isomerase-like"/>
    <property type="match status" value="1"/>
</dbReference>
<accession>A0A517PYA1</accession>
<dbReference type="Proteomes" id="UP000320421">
    <property type="component" value="Chromosome"/>
</dbReference>
<dbReference type="Gene3D" id="3.20.20.150">
    <property type="entry name" value="Divalent-metal-dependent TIM barrel enzymes"/>
    <property type="match status" value="1"/>
</dbReference>
<evidence type="ECO:0008006" key="4">
    <source>
        <dbReference type="Google" id="ProtNLM"/>
    </source>
</evidence>
<dbReference type="EMBL" id="CP036266">
    <property type="protein sequence ID" value="QDT24365.1"/>
    <property type="molecule type" value="Genomic_DNA"/>
</dbReference>
<reference evidence="2 3" key="1">
    <citation type="submission" date="2019-02" db="EMBL/GenBank/DDBJ databases">
        <title>Deep-cultivation of Planctomycetes and their phenomic and genomic characterization uncovers novel biology.</title>
        <authorList>
            <person name="Wiegand S."/>
            <person name="Jogler M."/>
            <person name="Boedeker C."/>
            <person name="Pinto D."/>
            <person name="Vollmers J."/>
            <person name="Rivas-Marin E."/>
            <person name="Kohn T."/>
            <person name="Peeters S.H."/>
            <person name="Heuer A."/>
            <person name="Rast P."/>
            <person name="Oberbeckmann S."/>
            <person name="Bunk B."/>
            <person name="Jeske O."/>
            <person name="Meyerdierks A."/>
            <person name="Storesund J.E."/>
            <person name="Kallscheuer N."/>
            <person name="Luecker S."/>
            <person name="Lage O.M."/>
            <person name="Pohl T."/>
            <person name="Merkel B.J."/>
            <person name="Hornburger P."/>
            <person name="Mueller R.-W."/>
            <person name="Bruemmer F."/>
            <person name="Labrenz M."/>
            <person name="Spormann A.M."/>
            <person name="Op den Camp H."/>
            <person name="Overmann J."/>
            <person name="Amann R."/>
            <person name="Jetten M.S.M."/>
            <person name="Mascher T."/>
            <person name="Medema M.H."/>
            <person name="Devos D.P."/>
            <person name="Kaster A.-K."/>
            <person name="Ovreas L."/>
            <person name="Rohde M."/>
            <person name="Galperin M.Y."/>
            <person name="Jogler C."/>
        </authorList>
    </citation>
    <scope>NUCLEOTIDE SEQUENCE [LARGE SCALE GENOMIC DNA]</scope>
    <source>
        <strain evidence="2 3">HG66A1</strain>
    </source>
</reference>
<evidence type="ECO:0000313" key="3">
    <source>
        <dbReference type="Proteomes" id="UP000320421"/>
    </source>
</evidence>
<protein>
    <recommendedName>
        <fullName evidence="4">Xylose isomerase-like TIM barrel domain-containing protein</fullName>
    </recommendedName>
</protein>
<dbReference type="SMR" id="A0A517PYA1"/>
<dbReference type="RefSeq" id="WP_145192983.1">
    <property type="nucleotide sequence ID" value="NZ_CP036266.1"/>
</dbReference>
<dbReference type="AlphaFoldDB" id="A0A517PYA1"/>
<sequence>MKIGFSTGSIALDDVRRGLRVATHQRANAVELSALREDELDPLLESLDRLENDLLPFEYVSFHAPSKRTRFSESEFVEKLRKVADRGWAIIVHPDVIEDFSLWRSLGPAVCIENMDKRKEIGRTAAQLRTVFEKLPDATFCFDIGHARQVDPTMQEAETFLELFHDRLRQVHMSYVNSQSRHERLNFESIRAFQRVAHWLSEATPIILETPVKSSDIDDEIKSAESVFSALWCCISSSWHLPDQDENLDQRRQAGPNCGPDVSSK</sequence>